<dbReference type="GO" id="GO:0032543">
    <property type="term" value="P:mitochondrial translation"/>
    <property type="evidence" value="ECO:0007669"/>
    <property type="project" value="EnsemblFungi"/>
</dbReference>
<proteinExistence type="inferred from homology"/>
<dbReference type="InterPro" id="IPR012678">
    <property type="entry name" value="Ribosomal_uL23/eL15/eS24_sf"/>
</dbReference>
<dbReference type="InParanoid" id="A5DVP5"/>
<dbReference type="PANTHER" id="PTHR12059">
    <property type="entry name" value="RIBOSOMAL PROTEIN L23-RELATED"/>
    <property type="match status" value="1"/>
</dbReference>
<protein>
    <recommendedName>
        <fullName evidence="4">Large ribosomal subunit protein uL23m</fullName>
    </recommendedName>
</protein>
<keyword evidence="6" id="KW-1185">Reference proteome</keyword>
<dbReference type="OMA" id="HAKFTRG"/>
<dbReference type="HOGENOM" id="CLU_084850_0_0_1"/>
<dbReference type="FunCoup" id="A5DVP5">
    <property type="interactions" value="229"/>
</dbReference>
<evidence type="ECO:0000256" key="3">
    <source>
        <dbReference type="ARBA" id="ARBA00023274"/>
    </source>
</evidence>
<evidence type="ECO:0000256" key="2">
    <source>
        <dbReference type="ARBA" id="ARBA00022980"/>
    </source>
</evidence>
<reference evidence="5 6" key="1">
    <citation type="journal article" date="2009" name="Nature">
        <title>Evolution of pathogenicity and sexual reproduction in eight Candida genomes.</title>
        <authorList>
            <person name="Butler G."/>
            <person name="Rasmussen M.D."/>
            <person name="Lin M.F."/>
            <person name="Santos M.A."/>
            <person name="Sakthikumar S."/>
            <person name="Munro C.A."/>
            <person name="Rheinbay E."/>
            <person name="Grabherr M."/>
            <person name="Forche A."/>
            <person name="Reedy J.L."/>
            <person name="Agrafioti I."/>
            <person name="Arnaud M.B."/>
            <person name="Bates S."/>
            <person name="Brown A.J."/>
            <person name="Brunke S."/>
            <person name="Costanzo M.C."/>
            <person name="Fitzpatrick D.A."/>
            <person name="de Groot P.W."/>
            <person name="Harris D."/>
            <person name="Hoyer L.L."/>
            <person name="Hube B."/>
            <person name="Klis F.M."/>
            <person name="Kodira C."/>
            <person name="Lennard N."/>
            <person name="Logue M.E."/>
            <person name="Martin R."/>
            <person name="Neiman A.M."/>
            <person name="Nikolaou E."/>
            <person name="Quail M.A."/>
            <person name="Quinn J."/>
            <person name="Santos M.C."/>
            <person name="Schmitzberger F.F."/>
            <person name="Sherlock G."/>
            <person name="Shah P."/>
            <person name="Silverstein K.A."/>
            <person name="Skrzypek M.S."/>
            <person name="Soll D."/>
            <person name="Staggs R."/>
            <person name="Stansfield I."/>
            <person name="Stumpf M.P."/>
            <person name="Sudbery P.E."/>
            <person name="Srikantha T."/>
            <person name="Zeng Q."/>
            <person name="Berman J."/>
            <person name="Berriman M."/>
            <person name="Heitman J."/>
            <person name="Gow N.A."/>
            <person name="Lorenz M.C."/>
            <person name="Birren B.W."/>
            <person name="Kellis M."/>
            <person name="Cuomo C.A."/>
        </authorList>
    </citation>
    <scope>NUCLEOTIDE SEQUENCE [LARGE SCALE GENOMIC DNA]</scope>
    <source>
        <strain evidence="6">ATCC 11503 / BCRC 21390 / CBS 2605 / JCM 1781 / NBRC 1676 / NRRL YB-4239</strain>
    </source>
</reference>
<dbReference type="Gene3D" id="3.30.70.330">
    <property type="match status" value="1"/>
</dbReference>
<dbReference type="eggNOG" id="KOG4089">
    <property type="taxonomic scope" value="Eukaryota"/>
</dbReference>
<dbReference type="AlphaFoldDB" id="A5DVP5"/>
<sequence>MEFKTRSLMTSISKMCTRSIHHYNPPSKYPKVNVKDVELNPPKYGFRKVLKPTLAQSPTKTLFPSAEIAKLYVENGKPIPNRFVSRIDSETARQNFEEFQEKLAMDEPHFKIGKKQVFLPGGRICLLRNNAKHTPYQAKFLVPKKMNKLDLRDYLWHVYGLRALNITVQLQPAKWVRNHRDLARHRVPQMKKMTIDMAEPFVWPEVSKTLLDKLESEKNNMEELVMRGYAQGSDKKKPIDSYDGMFKENDKVERFIPKSFAKSSVKAMKQIGGHLKSADTRAQVSNFLKL</sequence>
<dbReference type="Proteomes" id="UP000001996">
    <property type="component" value="Unassembled WGS sequence"/>
</dbReference>
<dbReference type="GO" id="GO:0003735">
    <property type="term" value="F:structural constituent of ribosome"/>
    <property type="evidence" value="ECO:0007669"/>
    <property type="project" value="EnsemblFungi"/>
</dbReference>
<keyword evidence="2" id="KW-0689">Ribosomal protein</keyword>
<name>A5DVP5_LODEL</name>
<dbReference type="FunFam" id="3.30.70.330:FF:000614">
    <property type="entry name" value="Mrp20p"/>
    <property type="match status" value="1"/>
</dbReference>
<organism evidence="5 6">
    <name type="scientific">Lodderomyces elongisporus (strain ATCC 11503 / CBS 2605 / JCM 1781 / NBRC 1676 / NRRL YB-4239)</name>
    <name type="common">Yeast</name>
    <name type="synonym">Saccharomyces elongisporus</name>
    <dbReference type="NCBI Taxonomy" id="379508"/>
    <lineage>
        <taxon>Eukaryota</taxon>
        <taxon>Fungi</taxon>
        <taxon>Dikarya</taxon>
        <taxon>Ascomycota</taxon>
        <taxon>Saccharomycotina</taxon>
        <taxon>Pichiomycetes</taxon>
        <taxon>Debaryomycetaceae</taxon>
        <taxon>Candida/Lodderomyces clade</taxon>
        <taxon>Lodderomyces</taxon>
    </lineage>
</organism>
<accession>A5DVP5</accession>
<gene>
    <name evidence="5" type="ORF">LELG_01431</name>
</gene>
<evidence type="ECO:0000256" key="4">
    <source>
        <dbReference type="ARBA" id="ARBA00039977"/>
    </source>
</evidence>
<dbReference type="InterPro" id="IPR013025">
    <property type="entry name" value="Ribosomal_uL23-like"/>
</dbReference>
<comment type="similarity">
    <text evidence="1">Belongs to the universal ribosomal protein uL23 family.</text>
</comment>
<dbReference type="GeneID" id="5233789"/>
<dbReference type="VEuPathDB" id="FungiDB:LELG_01431"/>
<evidence type="ECO:0000313" key="5">
    <source>
        <dbReference type="EMBL" id="EDK43253.1"/>
    </source>
</evidence>
<dbReference type="EMBL" id="CH981525">
    <property type="protein sequence ID" value="EDK43253.1"/>
    <property type="molecule type" value="Genomic_DNA"/>
</dbReference>
<dbReference type="Pfam" id="PF00276">
    <property type="entry name" value="Ribosomal_L23"/>
    <property type="match status" value="1"/>
</dbReference>
<evidence type="ECO:0000313" key="6">
    <source>
        <dbReference type="Proteomes" id="UP000001996"/>
    </source>
</evidence>
<dbReference type="KEGG" id="lel:PVL30_001398"/>
<keyword evidence="3" id="KW-0687">Ribonucleoprotein</keyword>
<dbReference type="PANTHER" id="PTHR12059:SF5">
    <property type="entry name" value="LARGE RIBOSOMAL SUBUNIT PROTEIN UL23M"/>
    <property type="match status" value="1"/>
</dbReference>
<dbReference type="GO" id="GO:0005762">
    <property type="term" value="C:mitochondrial large ribosomal subunit"/>
    <property type="evidence" value="ECO:0007669"/>
    <property type="project" value="EnsemblFungi"/>
</dbReference>
<dbReference type="OrthoDB" id="275582at2759"/>
<dbReference type="SUPFAM" id="SSF54189">
    <property type="entry name" value="Ribosomal proteins S24e, L23 and L15e"/>
    <property type="match status" value="1"/>
</dbReference>
<dbReference type="STRING" id="379508.A5DVP5"/>
<dbReference type="InterPro" id="IPR012677">
    <property type="entry name" value="Nucleotide-bd_a/b_plait_sf"/>
</dbReference>
<evidence type="ECO:0000256" key="1">
    <source>
        <dbReference type="ARBA" id="ARBA00006700"/>
    </source>
</evidence>